<keyword evidence="4" id="KW-1185">Reference proteome</keyword>
<feature type="domain" description="Thioredoxin-like fold" evidence="2">
    <location>
        <begin position="58"/>
        <end position="235"/>
    </location>
</feature>
<dbReference type="PROSITE" id="PS51257">
    <property type="entry name" value="PROKAR_LIPOPROTEIN"/>
    <property type="match status" value="1"/>
</dbReference>
<dbReference type="Gene3D" id="3.40.30.10">
    <property type="entry name" value="Glutaredoxin"/>
    <property type="match status" value="1"/>
</dbReference>
<name>A0A1Y6EEM5_9SPHN</name>
<evidence type="ECO:0000313" key="3">
    <source>
        <dbReference type="EMBL" id="SMQ59350.1"/>
    </source>
</evidence>
<dbReference type="InterPro" id="IPR036249">
    <property type="entry name" value="Thioredoxin-like_sf"/>
</dbReference>
<evidence type="ECO:0000256" key="1">
    <source>
        <dbReference type="SAM" id="SignalP"/>
    </source>
</evidence>
<dbReference type="Gene3D" id="1.10.40.110">
    <property type="match status" value="1"/>
</dbReference>
<keyword evidence="3" id="KW-0413">Isomerase</keyword>
<feature type="chain" id="PRO_5012011981" evidence="1">
    <location>
        <begin position="23"/>
        <end position="249"/>
    </location>
</feature>
<dbReference type="Pfam" id="PF13462">
    <property type="entry name" value="Thioredoxin_4"/>
    <property type="match status" value="1"/>
</dbReference>
<protein>
    <submittedName>
        <fullName evidence="3">Protein-disulfide isomerase</fullName>
    </submittedName>
</protein>
<dbReference type="Proteomes" id="UP000194420">
    <property type="component" value="Unassembled WGS sequence"/>
</dbReference>
<gene>
    <name evidence="3" type="ORF">SAMN06297468_0272</name>
</gene>
<dbReference type="OrthoDB" id="8478320at2"/>
<dbReference type="SUPFAM" id="SSF52833">
    <property type="entry name" value="Thioredoxin-like"/>
    <property type="match status" value="1"/>
</dbReference>
<evidence type="ECO:0000259" key="2">
    <source>
        <dbReference type="Pfam" id="PF13462"/>
    </source>
</evidence>
<organism evidence="3 4">
    <name type="scientific">Altererythrobacter xiamenensis</name>
    <dbReference type="NCBI Taxonomy" id="1316679"/>
    <lineage>
        <taxon>Bacteria</taxon>
        <taxon>Pseudomonadati</taxon>
        <taxon>Pseudomonadota</taxon>
        <taxon>Alphaproteobacteria</taxon>
        <taxon>Sphingomonadales</taxon>
        <taxon>Erythrobacteraceae</taxon>
        <taxon>Altererythrobacter</taxon>
    </lineage>
</organism>
<feature type="signal peptide" evidence="1">
    <location>
        <begin position="1"/>
        <end position="22"/>
    </location>
</feature>
<dbReference type="GO" id="GO:0016853">
    <property type="term" value="F:isomerase activity"/>
    <property type="evidence" value="ECO:0007669"/>
    <property type="project" value="UniProtKB-KW"/>
</dbReference>
<reference evidence="4" key="1">
    <citation type="submission" date="2017-04" db="EMBL/GenBank/DDBJ databases">
        <authorList>
            <person name="Varghese N."/>
            <person name="Submissions S."/>
        </authorList>
    </citation>
    <scope>NUCLEOTIDE SEQUENCE [LARGE SCALE GENOMIC DNA]</scope>
</reference>
<keyword evidence="1" id="KW-0732">Signal</keyword>
<sequence length="249" mass="26544">MTFTRRILSTSLVGALALSLVACNSSEEGGDALSGEPIAEIPAPDGTSWTEVVNVTEEGGYLVGNPEAPLKLVEYASHTCGACANFSQEGAPVLKKDYVSTGVVSIELRNLVRDPLDLTIAALVRCGQPQNMQPLSDQAWGSLNDIFATVQQNNAQLEAAMQAPPEQRFVQIAEAAGLIDYFAARGLSSDQARTCLADSANIEAIAQRSQQQAQELGVNATPTFFLNGRKLEENQWPGIEPILQKAGAR</sequence>
<dbReference type="AlphaFoldDB" id="A0A1Y6EEM5"/>
<dbReference type="InterPro" id="IPR012336">
    <property type="entry name" value="Thioredoxin-like_fold"/>
</dbReference>
<dbReference type="EMBL" id="FXWG01000001">
    <property type="protein sequence ID" value="SMQ59350.1"/>
    <property type="molecule type" value="Genomic_DNA"/>
</dbReference>
<proteinExistence type="predicted"/>
<accession>A0A1Y6EEM5</accession>
<dbReference type="RefSeq" id="WP_086436247.1">
    <property type="nucleotide sequence ID" value="NZ_FXWG01000001.1"/>
</dbReference>
<evidence type="ECO:0000313" key="4">
    <source>
        <dbReference type="Proteomes" id="UP000194420"/>
    </source>
</evidence>